<feature type="region of interest" description="Disordered" evidence="1">
    <location>
        <begin position="133"/>
        <end position="182"/>
    </location>
</feature>
<sequence>MDAAREEEEEEEEEGFLPARERRRREPASGGRDIKSDDGEEAEVFLAGFHEGSPRSQVGKQKIPHPCLVSAAPLQPRRPDRASPTPSAPASPATPWRLVFPSAASIPHLRSRSDETSVSFAFLRSPRRRAGDLCSPVVDSLPEGNHVFTRPSSSSGRPSRREAGADGFPISLPLQQTPLFAR</sequence>
<dbReference type="Proteomes" id="UP000823388">
    <property type="component" value="Chromosome 4K"/>
</dbReference>
<feature type="compositionally biased region" description="Low complexity" evidence="1">
    <location>
        <begin position="82"/>
        <end position="95"/>
    </location>
</feature>
<evidence type="ECO:0000313" key="2">
    <source>
        <dbReference type="EMBL" id="KAG2612749.1"/>
    </source>
</evidence>
<name>A0A8T0TXS9_PANVG</name>
<feature type="region of interest" description="Disordered" evidence="1">
    <location>
        <begin position="1"/>
        <end position="95"/>
    </location>
</feature>
<dbReference type="AlphaFoldDB" id="A0A8T0TXS9"/>
<evidence type="ECO:0000256" key="1">
    <source>
        <dbReference type="SAM" id="MobiDB-lite"/>
    </source>
</evidence>
<feature type="compositionally biased region" description="Basic and acidic residues" evidence="1">
    <location>
        <begin position="24"/>
        <end position="37"/>
    </location>
</feature>
<accession>A0A8T0TXS9</accession>
<comment type="caution">
    <text evidence="2">The sequence shown here is derived from an EMBL/GenBank/DDBJ whole genome shotgun (WGS) entry which is preliminary data.</text>
</comment>
<protein>
    <submittedName>
        <fullName evidence="2">Uncharacterized protein</fullName>
    </submittedName>
</protein>
<gene>
    <name evidence="2" type="ORF">PVAP13_4KG304705</name>
</gene>
<dbReference type="EMBL" id="CM029043">
    <property type="protein sequence ID" value="KAG2612749.1"/>
    <property type="molecule type" value="Genomic_DNA"/>
</dbReference>
<proteinExistence type="predicted"/>
<keyword evidence="3" id="KW-1185">Reference proteome</keyword>
<reference evidence="2" key="1">
    <citation type="submission" date="2020-05" db="EMBL/GenBank/DDBJ databases">
        <title>WGS assembly of Panicum virgatum.</title>
        <authorList>
            <person name="Lovell J.T."/>
            <person name="Jenkins J."/>
            <person name="Shu S."/>
            <person name="Juenger T.E."/>
            <person name="Schmutz J."/>
        </authorList>
    </citation>
    <scope>NUCLEOTIDE SEQUENCE</scope>
    <source>
        <strain evidence="2">AP13</strain>
    </source>
</reference>
<evidence type="ECO:0000313" key="3">
    <source>
        <dbReference type="Proteomes" id="UP000823388"/>
    </source>
</evidence>
<feature type="compositionally biased region" description="Polar residues" evidence="1">
    <location>
        <begin position="173"/>
        <end position="182"/>
    </location>
</feature>
<organism evidence="2 3">
    <name type="scientific">Panicum virgatum</name>
    <name type="common">Blackwell switchgrass</name>
    <dbReference type="NCBI Taxonomy" id="38727"/>
    <lineage>
        <taxon>Eukaryota</taxon>
        <taxon>Viridiplantae</taxon>
        <taxon>Streptophyta</taxon>
        <taxon>Embryophyta</taxon>
        <taxon>Tracheophyta</taxon>
        <taxon>Spermatophyta</taxon>
        <taxon>Magnoliopsida</taxon>
        <taxon>Liliopsida</taxon>
        <taxon>Poales</taxon>
        <taxon>Poaceae</taxon>
        <taxon>PACMAD clade</taxon>
        <taxon>Panicoideae</taxon>
        <taxon>Panicodae</taxon>
        <taxon>Paniceae</taxon>
        <taxon>Panicinae</taxon>
        <taxon>Panicum</taxon>
        <taxon>Panicum sect. Hiantes</taxon>
    </lineage>
</organism>
<feature type="compositionally biased region" description="Acidic residues" evidence="1">
    <location>
        <begin position="1"/>
        <end position="15"/>
    </location>
</feature>